<feature type="domain" description="HTH cro/C1-type" evidence="6">
    <location>
        <begin position="16"/>
        <end position="59"/>
    </location>
</feature>
<dbReference type="Gene3D" id="1.10.260.40">
    <property type="entry name" value="lambda repressor-like DNA-binding domains"/>
    <property type="match status" value="1"/>
</dbReference>
<dbReference type="CDD" id="cd01392">
    <property type="entry name" value="HTH_LacI"/>
    <property type="match status" value="1"/>
</dbReference>
<keyword evidence="3" id="KW-0804">Transcription</keyword>
<keyword evidence="8" id="KW-1185">Reference proteome</keyword>
<dbReference type="InterPro" id="IPR001387">
    <property type="entry name" value="Cro/C1-type_HTH"/>
</dbReference>
<sequence length="346" mass="37357">MASEPTPEARPTRAATIHEVARRAGVSHQTVSRYLRDMGPFRADTIARVEAAIRELDYRPNMIARSMRTRQTGVLTALLPAPVTQMPTPMLAAAAEAAHEAGYFMEIAVVEGPAEERSRRARELMGSGRVEGVLSLAGLPELQEQGKTAASGALTIVEQFDDKLRGLGTLADASALREIIATLADQGHRRFLHIQGPEEWASARARRQVYEETLAERGLESHGVTGGDWSAHTGYQALQSLEADSGVTAVIAANDFVALGALRAAHEREWRVPEDLSIIGWDDIDLGRYSTPSLSTVAVDREGRGRLAMQRLIALVRGEEPPADAPVPNHVVLRESTGPAPSATTD</sequence>
<keyword evidence="1" id="KW-0805">Transcription regulation</keyword>
<dbReference type="Pfam" id="PF00356">
    <property type="entry name" value="LacI"/>
    <property type="match status" value="1"/>
</dbReference>
<feature type="domain" description="HTH lacI-type" evidence="5">
    <location>
        <begin position="15"/>
        <end position="69"/>
    </location>
</feature>
<evidence type="ECO:0000259" key="6">
    <source>
        <dbReference type="PROSITE" id="PS50943"/>
    </source>
</evidence>
<dbReference type="PROSITE" id="PS50932">
    <property type="entry name" value="HTH_LACI_2"/>
    <property type="match status" value="1"/>
</dbReference>
<name>A0ABP6LXB3_9MICC</name>
<dbReference type="InterPro" id="IPR046335">
    <property type="entry name" value="LacI/GalR-like_sensor"/>
</dbReference>
<protein>
    <submittedName>
        <fullName evidence="7">LacI family DNA-binding transcriptional regulator</fullName>
    </submittedName>
</protein>
<dbReference type="RefSeq" id="WP_344683803.1">
    <property type="nucleotide sequence ID" value="NZ_BAAAVT010000010.1"/>
</dbReference>
<evidence type="ECO:0000256" key="3">
    <source>
        <dbReference type="ARBA" id="ARBA00023163"/>
    </source>
</evidence>
<dbReference type="SUPFAM" id="SSF53822">
    <property type="entry name" value="Periplasmic binding protein-like I"/>
    <property type="match status" value="1"/>
</dbReference>
<dbReference type="InterPro" id="IPR028082">
    <property type="entry name" value="Peripla_BP_I"/>
</dbReference>
<dbReference type="SMART" id="SM00354">
    <property type="entry name" value="HTH_LACI"/>
    <property type="match status" value="1"/>
</dbReference>
<keyword evidence="2 7" id="KW-0238">DNA-binding</keyword>
<dbReference type="PANTHER" id="PTHR30146">
    <property type="entry name" value="LACI-RELATED TRANSCRIPTIONAL REPRESSOR"/>
    <property type="match status" value="1"/>
</dbReference>
<dbReference type="GO" id="GO:0003677">
    <property type="term" value="F:DNA binding"/>
    <property type="evidence" value="ECO:0007669"/>
    <property type="project" value="UniProtKB-KW"/>
</dbReference>
<dbReference type="SUPFAM" id="SSF47413">
    <property type="entry name" value="lambda repressor-like DNA-binding domains"/>
    <property type="match status" value="1"/>
</dbReference>
<dbReference type="PANTHER" id="PTHR30146:SF109">
    <property type="entry name" value="HTH-TYPE TRANSCRIPTIONAL REGULATOR GALS"/>
    <property type="match status" value="1"/>
</dbReference>
<organism evidence="7 8">
    <name type="scientific">Nesterenkonia aethiopica</name>
    <dbReference type="NCBI Taxonomy" id="269144"/>
    <lineage>
        <taxon>Bacteria</taxon>
        <taxon>Bacillati</taxon>
        <taxon>Actinomycetota</taxon>
        <taxon>Actinomycetes</taxon>
        <taxon>Micrococcales</taxon>
        <taxon>Micrococcaceae</taxon>
        <taxon>Nesterenkonia</taxon>
    </lineage>
</organism>
<dbReference type="Proteomes" id="UP001500236">
    <property type="component" value="Unassembled WGS sequence"/>
</dbReference>
<dbReference type="Gene3D" id="3.40.50.2300">
    <property type="match status" value="2"/>
</dbReference>
<proteinExistence type="predicted"/>
<comment type="caution">
    <text evidence="7">The sequence shown here is derived from an EMBL/GenBank/DDBJ whole genome shotgun (WGS) entry which is preliminary data.</text>
</comment>
<evidence type="ECO:0000259" key="5">
    <source>
        <dbReference type="PROSITE" id="PS50932"/>
    </source>
</evidence>
<dbReference type="EMBL" id="BAAAVT010000010">
    <property type="protein sequence ID" value="GAA3065693.1"/>
    <property type="molecule type" value="Genomic_DNA"/>
</dbReference>
<evidence type="ECO:0000256" key="4">
    <source>
        <dbReference type="SAM" id="MobiDB-lite"/>
    </source>
</evidence>
<dbReference type="InterPro" id="IPR000843">
    <property type="entry name" value="HTH_LacI"/>
</dbReference>
<evidence type="ECO:0000313" key="8">
    <source>
        <dbReference type="Proteomes" id="UP001500236"/>
    </source>
</evidence>
<feature type="region of interest" description="Disordered" evidence="4">
    <location>
        <begin position="320"/>
        <end position="346"/>
    </location>
</feature>
<accession>A0ABP6LXB3</accession>
<evidence type="ECO:0000256" key="2">
    <source>
        <dbReference type="ARBA" id="ARBA00023125"/>
    </source>
</evidence>
<evidence type="ECO:0000313" key="7">
    <source>
        <dbReference type="EMBL" id="GAA3065693.1"/>
    </source>
</evidence>
<dbReference type="InterPro" id="IPR010982">
    <property type="entry name" value="Lambda_DNA-bd_dom_sf"/>
</dbReference>
<reference evidence="8" key="1">
    <citation type="journal article" date="2019" name="Int. J. Syst. Evol. Microbiol.">
        <title>The Global Catalogue of Microorganisms (GCM) 10K type strain sequencing project: providing services to taxonomists for standard genome sequencing and annotation.</title>
        <authorList>
            <consortium name="The Broad Institute Genomics Platform"/>
            <consortium name="The Broad Institute Genome Sequencing Center for Infectious Disease"/>
            <person name="Wu L."/>
            <person name="Ma J."/>
        </authorList>
    </citation>
    <scope>NUCLEOTIDE SEQUENCE [LARGE SCALE GENOMIC DNA]</scope>
    <source>
        <strain evidence="8">JCM 14309</strain>
    </source>
</reference>
<dbReference type="Pfam" id="PF13377">
    <property type="entry name" value="Peripla_BP_3"/>
    <property type="match status" value="1"/>
</dbReference>
<gene>
    <name evidence="7" type="ORF">GCM10010529_18310</name>
</gene>
<dbReference type="PROSITE" id="PS00356">
    <property type="entry name" value="HTH_LACI_1"/>
    <property type="match status" value="1"/>
</dbReference>
<evidence type="ECO:0000256" key="1">
    <source>
        <dbReference type="ARBA" id="ARBA00023015"/>
    </source>
</evidence>
<dbReference type="PROSITE" id="PS50943">
    <property type="entry name" value="HTH_CROC1"/>
    <property type="match status" value="1"/>
</dbReference>